<evidence type="ECO:0000313" key="2">
    <source>
        <dbReference type="Proteomes" id="UP000746503"/>
    </source>
</evidence>
<proteinExistence type="predicted"/>
<dbReference type="EMBL" id="JAAVJB010000130">
    <property type="protein sequence ID" value="NJP67676.1"/>
    <property type="molecule type" value="Genomic_DNA"/>
</dbReference>
<gene>
    <name evidence="1" type="ORF">HCJ92_15530</name>
</gene>
<reference evidence="1 2" key="1">
    <citation type="submission" date="2020-03" db="EMBL/GenBank/DDBJ databases">
        <title>Draft genome of Streptomyces sp. ventii, isolated from the Axial Seamount in the Pacific Ocean, and resequencing of the two type strains Streptomyces lonarensis strain NCL 716 and Streptomyces bohaiensis strain 11A07.</title>
        <authorList>
            <person name="Loughran R.M."/>
            <person name="Pfannmuller K.M."/>
            <person name="Wasson B.J."/>
            <person name="Deadmond M.C."/>
            <person name="Paddock B.E."/>
            <person name="Koyack M.J."/>
            <person name="Gallegos D.A."/>
            <person name="Mitchell E.A."/>
            <person name="Ushijima B."/>
            <person name="Saw J.H."/>
            <person name="Mcphail K.L."/>
            <person name="Videau P."/>
        </authorList>
    </citation>
    <scope>NUCLEOTIDE SEQUENCE [LARGE SCALE GENOMIC DNA]</scope>
    <source>
        <strain evidence="2">5675061</strain>
    </source>
</reference>
<dbReference type="Proteomes" id="UP000746503">
    <property type="component" value="Unassembled WGS sequence"/>
</dbReference>
<name>A0ABX1APN5_9ACTN</name>
<comment type="caution">
    <text evidence="1">The sequence shown here is derived from an EMBL/GenBank/DDBJ whole genome shotgun (WGS) entry which is preliminary data.</text>
</comment>
<evidence type="ECO:0000313" key="1">
    <source>
        <dbReference type="EMBL" id="NJP67676.1"/>
    </source>
</evidence>
<sequence length="55" mass="5781">MTEGNAESPAIAVEDVALSELLDRSAALARAIDEHLAKLRLQEPPAPGSRTGEGR</sequence>
<dbReference type="RefSeq" id="WP_167934195.1">
    <property type="nucleotide sequence ID" value="NZ_JAAVJB010000130.1"/>
</dbReference>
<organism evidence="1 2">
    <name type="scientific">Streptomyces spiramenti</name>
    <dbReference type="NCBI Taxonomy" id="2720606"/>
    <lineage>
        <taxon>Bacteria</taxon>
        <taxon>Bacillati</taxon>
        <taxon>Actinomycetota</taxon>
        <taxon>Actinomycetes</taxon>
        <taxon>Kitasatosporales</taxon>
        <taxon>Streptomycetaceae</taxon>
        <taxon>Streptomyces</taxon>
    </lineage>
</organism>
<keyword evidence="2" id="KW-1185">Reference proteome</keyword>
<accession>A0ABX1APN5</accession>
<protein>
    <submittedName>
        <fullName evidence="1">Uncharacterized protein</fullName>
    </submittedName>
</protein>